<evidence type="ECO:0000256" key="1">
    <source>
        <dbReference type="ARBA" id="ARBA00022574"/>
    </source>
</evidence>
<keyword evidence="5" id="KW-1185">Reference proteome</keyword>
<reference evidence="4" key="1">
    <citation type="submission" date="2020-05" db="EMBL/GenBank/DDBJ databases">
        <title>Phylogenomic resolution of chytrid fungi.</title>
        <authorList>
            <person name="Stajich J.E."/>
            <person name="Amses K."/>
            <person name="Simmons R."/>
            <person name="Seto K."/>
            <person name="Myers J."/>
            <person name="Bonds A."/>
            <person name="Quandt C.A."/>
            <person name="Barry K."/>
            <person name="Liu P."/>
            <person name="Grigoriev I."/>
            <person name="Longcore J.E."/>
            <person name="James T.Y."/>
        </authorList>
    </citation>
    <scope>NUCLEOTIDE SEQUENCE</scope>
    <source>
        <strain evidence="4">JEL0513</strain>
    </source>
</reference>
<keyword evidence="2" id="KW-0677">Repeat</keyword>
<sequence>MPVRAMSFSYCGQLIAIASSEEKFIDISSVDSGDSLYSLPVSWAVDTLAWHPSKYILAYAGDDGGSKSSSSSSRSASGSGDGGSVVDLVFKC</sequence>
<dbReference type="AlphaFoldDB" id="A0AAD5XFP1"/>
<comment type="caution">
    <text evidence="4">The sequence shown here is derived from an EMBL/GenBank/DDBJ whole genome shotgun (WGS) entry which is preliminary data.</text>
</comment>
<organism evidence="4 5">
    <name type="scientific">Physocladia obscura</name>
    <dbReference type="NCBI Taxonomy" id="109957"/>
    <lineage>
        <taxon>Eukaryota</taxon>
        <taxon>Fungi</taxon>
        <taxon>Fungi incertae sedis</taxon>
        <taxon>Chytridiomycota</taxon>
        <taxon>Chytridiomycota incertae sedis</taxon>
        <taxon>Chytridiomycetes</taxon>
        <taxon>Chytridiales</taxon>
        <taxon>Chytriomycetaceae</taxon>
        <taxon>Physocladia</taxon>
    </lineage>
</organism>
<dbReference type="Proteomes" id="UP001211907">
    <property type="component" value="Unassembled WGS sequence"/>
</dbReference>
<evidence type="ECO:0000256" key="3">
    <source>
        <dbReference type="SAM" id="MobiDB-lite"/>
    </source>
</evidence>
<protein>
    <submittedName>
        <fullName evidence="4">Uncharacterized protein</fullName>
    </submittedName>
</protein>
<dbReference type="PANTHER" id="PTHR22839">
    <property type="entry name" value="THO COMPLEX SUBUNIT 3 THO3"/>
    <property type="match status" value="1"/>
</dbReference>
<dbReference type="Gene3D" id="2.130.10.10">
    <property type="entry name" value="YVTN repeat-like/Quinoprotein amine dehydrogenase"/>
    <property type="match status" value="1"/>
</dbReference>
<dbReference type="EMBL" id="JADGJH010001063">
    <property type="protein sequence ID" value="KAJ3119414.1"/>
    <property type="molecule type" value="Genomic_DNA"/>
</dbReference>
<evidence type="ECO:0000313" key="4">
    <source>
        <dbReference type="EMBL" id="KAJ3119414.1"/>
    </source>
</evidence>
<evidence type="ECO:0000313" key="5">
    <source>
        <dbReference type="Proteomes" id="UP001211907"/>
    </source>
</evidence>
<gene>
    <name evidence="4" type="ORF">HK100_000329</name>
</gene>
<name>A0AAD5XFP1_9FUNG</name>
<proteinExistence type="predicted"/>
<keyword evidence="1" id="KW-0853">WD repeat</keyword>
<accession>A0AAD5XFP1</accession>
<dbReference type="InterPro" id="IPR036322">
    <property type="entry name" value="WD40_repeat_dom_sf"/>
</dbReference>
<dbReference type="InterPro" id="IPR040132">
    <property type="entry name" value="Tex1/THOC3"/>
</dbReference>
<evidence type="ECO:0000256" key="2">
    <source>
        <dbReference type="ARBA" id="ARBA00022737"/>
    </source>
</evidence>
<dbReference type="PANTHER" id="PTHR22839:SF0">
    <property type="entry name" value="THO COMPLEX SUBUNIT 3"/>
    <property type="match status" value="1"/>
</dbReference>
<feature type="region of interest" description="Disordered" evidence="3">
    <location>
        <begin position="62"/>
        <end position="83"/>
    </location>
</feature>
<dbReference type="GO" id="GO:0006406">
    <property type="term" value="P:mRNA export from nucleus"/>
    <property type="evidence" value="ECO:0007669"/>
    <property type="project" value="InterPro"/>
</dbReference>
<dbReference type="GO" id="GO:0000445">
    <property type="term" value="C:THO complex part of transcription export complex"/>
    <property type="evidence" value="ECO:0007669"/>
    <property type="project" value="TreeGrafter"/>
</dbReference>
<feature type="compositionally biased region" description="Low complexity" evidence="3">
    <location>
        <begin position="66"/>
        <end position="78"/>
    </location>
</feature>
<dbReference type="SUPFAM" id="SSF50978">
    <property type="entry name" value="WD40 repeat-like"/>
    <property type="match status" value="1"/>
</dbReference>
<dbReference type="InterPro" id="IPR015943">
    <property type="entry name" value="WD40/YVTN_repeat-like_dom_sf"/>
</dbReference>